<keyword evidence="2" id="KW-1185">Reference proteome</keyword>
<name>A0ACC2LI03_PERAE</name>
<proteinExistence type="predicted"/>
<comment type="caution">
    <text evidence="1">The sequence shown here is derived from an EMBL/GenBank/DDBJ whole genome shotgun (WGS) entry which is preliminary data.</text>
</comment>
<organism evidence="1 2">
    <name type="scientific">Persea americana</name>
    <name type="common">Avocado</name>
    <dbReference type="NCBI Taxonomy" id="3435"/>
    <lineage>
        <taxon>Eukaryota</taxon>
        <taxon>Viridiplantae</taxon>
        <taxon>Streptophyta</taxon>
        <taxon>Embryophyta</taxon>
        <taxon>Tracheophyta</taxon>
        <taxon>Spermatophyta</taxon>
        <taxon>Magnoliopsida</taxon>
        <taxon>Magnoliidae</taxon>
        <taxon>Laurales</taxon>
        <taxon>Lauraceae</taxon>
        <taxon>Persea</taxon>
    </lineage>
</organism>
<protein>
    <submittedName>
        <fullName evidence="1">Uncharacterized protein</fullName>
    </submittedName>
</protein>
<dbReference type="Proteomes" id="UP001234297">
    <property type="component" value="Chromosome 8"/>
</dbReference>
<evidence type="ECO:0000313" key="2">
    <source>
        <dbReference type="Proteomes" id="UP001234297"/>
    </source>
</evidence>
<dbReference type="EMBL" id="CM056816">
    <property type="protein sequence ID" value="KAJ8632980.1"/>
    <property type="molecule type" value="Genomic_DNA"/>
</dbReference>
<reference evidence="1 2" key="1">
    <citation type="journal article" date="2022" name="Hortic Res">
        <title>A haplotype resolved chromosomal level avocado genome allows analysis of novel avocado genes.</title>
        <authorList>
            <person name="Nath O."/>
            <person name="Fletcher S.J."/>
            <person name="Hayward A."/>
            <person name="Shaw L.M."/>
            <person name="Masouleh A.K."/>
            <person name="Furtado A."/>
            <person name="Henry R.J."/>
            <person name="Mitter N."/>
        </authorList>
    </citation>
    <scope>NUCLEOTIDE SEQUENCE [LARGE SCALE GENOMIC DNA]</scope>
    <source>
        <strain evidence="2">cv. Hass</strain>
    </source>
</reference>
<evidence type="ECO:0000313" key="1">
    <source>
        <dbReference type="EMBL" id="KAJ8632980.1"/>
    </source>
</evidence>
<gene>
    <name evidence="1" type="ORF">MRB53_026316</name>
</gene>
<accession>A0ACC2LI03</accession>
<sequence>MEEGCDVLEHVNIFNEMISNLLRLDVKFDDEDKVLMLLNSHFASYDRFVTALLYGKETLNFEEVTQDIISSAARRKASKGDSHAEGLLAKECSHNRGKSKERGRSRRNKPRSKSRSKGSACFHCRKKGHWKKDCRHYKATKDWKNKARDKAESSDSTNVASEKKVELLFISQDNHLSDV</sequence>